<dbReference type="Gene3D" id="3.40.50.150">
    <property type="entry name" value="Vaccinia Virus protein VP39"/>
    <property type="match status" value="1"/>
</dbReference>
<gene>
    <name evidence="3" type="primary">rsmD</name>
    <name evidence="3" type="ORF">DW070_06755</name>
</gene>
<dbReference type="EC" id="2.1.1.171" evidence="3"/>
<name>A0A3E2TP43_9FIRM</name>
<dbReference type="EMBL" id="QVEP01000012">
    <property type="protein sequence ID" value="RGB80243.1"/>
    <property type="molecule type" value="Genomic_DNA"/>
</dbReference>
<dbReference type="RefSeq" id="WP_015514036.1">
    <property type="nucleotide sequence ID" value="NZ_JAQDKA010000002.1"/>
</dbReference>
<dbReference type="PANTHER" id="PTHR43542:SF1">
    <property type="entry name" value="METHYLTRANSFERASE"/>
    <property type="match status" value="1"/>
</dbReference>
<keyword evidence="2 3" id="KW-0808">Transferase</keyword>
<evidence type="ECO:0000256" key="1">
    <source>
        <dbReference type="ARBA" id="ARBA00022603"/>
    </source>
</evidence>
<dbReference type="InterPro" id="IPR029063">
    <property type="entry name" value="SAM-dependent_MTases_sf"/>
</dbReference>
<dbReference type="Pfam" id="PF03602">
    <property type="entry name" value="Cons_hypoth95"/>
    <property type="match status" value="1"/>
</dbReference>
<dbReference type="PIRSF" id="PIRSF004553">
    <property type="entry name" value="CHP00095"/>
    <property type="match status" value="1"/>
</dbReference>
<proteinExistence type="predicted"/>
<reference evidence="3 4" key="1">
    <citation type="submission" date="2018-08" db="EMBL/GenBank/DDBJ databases">
        <title>A genome reference for cultivated species of the human gut microbiota.</title>
        <authorList>
            <person name="Zou Y."/>
            <person name="Xue W."/>
            <person name="Luo G."/>
        </authorList>
    </citation>
    <scope>NUCLEOTIDE SEQUENCE [LARGE SCALE GENOMIC DNA]</scope>
    <source>
        <strain evidence="3 4">AF45-17</strain>
    </source>
</reference>
<dbReference type="PROSITE" id="PS00092">
    <property type="entry name" value="N6_MTASE"/>
    <property type="match status" value="1"/>
</dbReference>
<dbReference type="SUPFAM" id="SSF53335">
    <property type="entry name" value="S-adenosyl-L-methionine-dependent methyltransferases"/>
    <property type="match status" value="1"/>
</dbReference>
<comment type="caution">
    <text evidence="3">The sequence shown here is derived from an EMBL/GenBank/DDBJ whole genome shotgun (WGS) entry which is preliminary data.</text>
</comment>
<dbReference type="Proteomes" id="UP000260773">
    <property type="component" value="Unassembled WGS sequence"/>
</dbReference>
<dbReference type="CDD" id="cd02440">
    <property type="entry name" value="AdoMet_MTases"/>
    <property type="match status" value="1"/>
</dbReference>
<dbReference type="NCBIfam" id="TIGR00095">
    <property type="entry name" value="16S rRNA (guanine(966)-N(2))-methyltransferase RsmD"/>
    <property type="match status" value="1"/>
</dbReference>
<protein>
    <submittedName>
        <fullName evidence="3">16S rRNA (Guanine(966)-N(2))-methyltransferase RsmD</fullName>
        <ecNumber evidence="3">2.1.1.171</ecNumber>
    </submittedName>
</protein>
<evidence type="ECO:0000256" key="2">
    <source>
        <dbReference type="ARBA" id="ARBA00022679"/>
    </source>
</evidence>
<dbReference type="GO" id="GO:0052913">
    <property type="term" value="F:16S rRNA (guanine(966)-N(2))-methyltransferase activity"/>
    <property type="evidence" value="ECO:0007669"/>
    <property type="project" value="UniProtKB-EC"/>
</dbReference>
<organism evidence="3 4">
    <name type="scientific">Coprococcus catus</name>
    <dbReference type="NCBI Taxonomy" id="116085"/>
    <lineage>
        <taxon>Bacteria</taxon>
        <taxon>Bacillati</taxon>
        <taxon>Bacillota</taxon>
        <taxon>Clostridia</taxon>
        <taxon>Lachnospirales</taxon>
        <taxon>Lachnospiraceae</taxon>
        <taxon>Coprococcus</taxon>
    </lineage>
</organism>
<dbReference type="AlphaFoldDB" id="A0A3E2TP43"/>
<evidence type="ECO:0000313" key="3">
    <source>
        <dbReference type="EMBL" id="RGB80243.1"/>
    </source>
</evidence>
<dbReference type="InterPro" id="IPR004398">
    <property type="entry name" value="RNA_MeTrfase_RsmD"/>
</dbReference>
<dbReference type="PANTHER" id="PTHR43542">
    <property type="entry name" value="METHYLTRANSFERASE"/>
    <property type="match status" value="1"/>
</dbReference>
<dbReference type="GO" id="GO:0003676">
    <property type="term" value="F:nucleic acid binding"/>
    <property type="evidence" value="ECO:0007669"/>
    <property type="project" value="InterPro"/>
</dbReference>
<dbReference type="InterPro" id="IPR002052">
    <property type="entry name" value="DNA_methylase_N6_adenine_CS"/>
</dbReference>
<evidence type="ECO:0000313" key="4">
    <source>
        <dbReference type="Proteomes" id="UP000260773"/>
    </source>
</evidence>
<accession>A0A3E2TP43</accession>
<keyword evidence="1 3" id="KW-0489">Methyltransferase</keyword>
<sequence length="187" mass="21555">MRVIAGKARRIQLKSMEGMNTRPTTDRIKETLFNMLSQDIYECHFLDLFSGSGAIGIEALSRGAASAVFVEHNRQAVACIKENLTKTKLMSQAEIMPVECQTAIRQLDDGKRHFDIVFMDPPYNKQLEKEMLIQMQHASFINEETMIIIEASLETEFDWLETYGYIATKVKKYKTNQHVFVQRVLEK</sequence>